<proteinExistence type="predicted"/>
<organism evidence="3 4">
    <name type="scientific">Candidatus Nitrosotenuis cloacae</name>
    <dbReference type="NCBI Taxonomy" id="1603555"/>
    <lineage>
        <taxon>Archaea</taxon>
        <taxon>Nitrososphaerota</taxon>
        <taxon>Candidatus Nitrosotenuis</taxon>
    </lineage>
</organism>
<name>A0A3G1B0J1_9ARCH</name>
<dbReference type="AlphaFoldDB" id="A0A3G1B0J1"/>
<evidence type="ECO:0000313" key="3">
    <source>
        <dbReference type="EMBL" id="AJZ75640.1"/>
    </source>
</evidence>
<gene>
    <name evidence="3" type="ORF">SU86_003830</name>
</gene>
<dbReference type="RefSeq" id="WP_048188481.1">
    <property type="nucleotide sequence ID" value="NZ_CP011097.1"/>
</dbReference>
<evidence type="ECO:0000256" key="2">
    <source>
        <dbReference type="SAM" id="MobiDB-lite"/>
    </source>
</evidence>
<reference evidence="3 4" key="1">
    <citation type="journal article" date="2016" name="Sci. Rep.">
        <title>A novel ammonia-oxidizing archaeon from wastewater treatment plant: Its enrichment, physiological and genomic characteristics.</title>
        <authorList>
            <person name="Li Y."/>
            <person name="Ding K."/>
            <person name="Wen X."/>
            <person name="Zhang B."/>
            <person name="Shen B."/>
            <person name="Yang Y."/>
        </authorList>
    </citation>
    <scope>NUCLEOTIDE SEQUENCE [LARGE SCALE GENOMIC DNA]</scope>
    <source>
        <strain evidence="3 4">SAT1</strain>
    </source>
</reference>
<dbReference type="KEGG" id="tah:SU86_003830"/>
<evidence type="ECO:0000313" key="4">
    <source>
        <dbReference type="Proteomes" id="UP000266745"/>
    </source>
</evidence>
<dbReference type="EMBL" id="CP011097">
    <property type="protein sequence ID" value="AJZ75640.1"/>
    <property type="molecule type" value="Genomic_DNA"/>
</dbReference>
<feature type="region of interest" description="Disordered" evidence="2">
    <location>
        <begin position="1"/>
        <end position="25"/>
    </location>
</feature>
<dbReference type="OrthoDB" id="10149at2157"/>
<dbReference type="Proteomes" id="UP000266745">
    <property type="component" value="Chromosome"/>
</dbReference>
<sequence>MSESTQDAPKEQKPSSAGAQVQAATTQAELAATKLATAKAILEAAEKEYESAMAVMAKAAAEAEKEYAAIAKSAQASAAGKPLTNKRNQERIFRREMGEPEFFRYKKDLIPKRIMLSEEEQEEISKKVEIPVDATPQYAPKHVLSVEYGGTSNYESGIAELVAAAKQKLANLKNDPDAIPEDITRTEQELEYLDSLYESFYYSMNVFRTAQNGRAKLEHK</sequence>
<protein>
    <submittedName>
        <fullName evidence="3">Uncharacterized protein</fullName>
    </submittedName>
</protein>
<evidence type="ECO:0000256" key="1">
    <source>
        <dbReference type="SAM" id="Coils"/>
    </source>
</evidence>
<keyword evidence="4" id="KW-1185">Reference proteome</keyword>
<feature type="coiled-coil region" evidence="1">
    <location>
        <begin position="28"/>
        <end position="66"/>
    </location>
</feature>
<keyword evidence="1" id="KW-0175">Coiled coil</keyword>
<dbReference type="GeneID" id="24875522"/>
<accession>A0A3G1B0J1</accession>
<dbReference type="STRING" id="1603555.SU86_003830"/>